<dbReference type="KEGG" id="sgn:SGRA_3162"/>
<gene>
    <name evidence="4" type="ordered locus">SGRA_3162</name>
</gene>
<organism evidence="4 5">
    <name type="scientific">Saprospira grandis (strain Lewin)</name>
    <dbReference type="NCBI Taxonomy" id="984262"/>
    <lineage>
        <taxon>Bacteria</taxon>
        <taxon>Pseudomonadati</taxon>
        <taxon>Bacteroidota</taxon>
        <taxon>Saprospiria</taxon>
        <taxon>Saprospirales</taxon>
        <taxon>Saprospiraceae</taxon>
        <taxon>Saprospira</taxon>
    </lineage>
</organism>
<dbReference type="SMART" id="SM00369">
    <property type="entry name" value="LRR_TYP"/>
    <property type="match status" value="5"/>
</dbReference>
<dbReference type="Proteomes" id="UP000007519">
    <property type="component" value="Chromosome"/>
</dbReference>
<evidence type="ECO:0000259" key="3">
    <source>
        <dbReference type="Pfam" id="PF23598"/>
    </source>
</evidence>
<dbReference type="Gene3D" id="3.80.10.10">
    <property type="entry name" value="Ribonuclease Inhibitor"/>
    <property type="match status" value="2"/>
</dbReference>
<sequence>MPNRFTTDELANLLLLLRSSQPENVELAFSLLAEGPQPPQLLAALFYVYQFAPTASIAEAAERLLRANPRLAASGVMDFYWQQISRSLLLSSQEKTLAQQLHLCEAEADLPAKLLAEWLYEDHKLGAYYLLDGGRKADADLSFCQKGDLIDLSQAGLEEFPLAVLAHKNLRHLRLNDNFLRRLPPEIAELEQLEVLELSGNQLRKLPKALLSLKQLKRLELGRNNLKQFPSFLAELPQLEALELTGSCQVNLQRGLALPEEFCRAPKLRQLGLANYKRPSQSLKAYTPFHNYPHFSELQLPVGQRLPLEQPLAMAALAFEQNKEGLAFLLRYSEDSEQKRRLLAHFYQEEAKTMDLSGQYLEHLPAEIADFDIEILDLSQCRLGLVGSYYKQKDELSKGAKQVDRERLHILGQLKNMRALSLKNCSLTALPASLFDLPNLEDLDLSYNLLEEFPENWAGLPNLQRLSFYQSFSVYSPSLELPSSFLQLKQLRELRFYLHRAAKEGVKEQIKAHFGPELQYLLD</sequence>
<dbReference type="InterPro" id="IPR032675">
    <property type="entry name" value="LRR_dom_sf"/>
</dbReference>
<feature type="domain" description="Disease resistance R13L4/SHOC-2-like LRR" evidence="3">
    <location>
        <begin position="169"/>
        <end position="277"/>
    </location>
</feature>
<dbReference type="OrthoDB" id="8924492at2"/>
<dbReference type="RefSeq" id="WP_015693487.1">
    <property type="nucleotide sequence ID" value="NC_016940.1"/>
</dbReference>
<dbReference type="EMBL" id="CP002831">
    <property type="protein sequence ID" value="AFC25890.1"/>
    <property type="molecule type" value="Genomic_DNA"/>
</dbReference>
<dbReference type="InterPro" id="IPR050216">
    <property type="entry name" value="LRR_domain-containing"/>
</dbReference>
<keyword evidence="1" id="KW-0433">Leucine-rich repeat</keyword>
<evidence type="ECO:0000313" key="5">
    <source>
        <dbReference type="Proteomes" id="UP000007519"/>
    </source>
</evidence>
<dbReference type="InterPro" id="IPR055414">
    <property type="entry name" value="LRR_R13L4/SHOC2-like"/>
</dbReference>
<dbReference type="SUPFAM" id="SSF52058">
    <property type="entry name" value="L domain-like"/>
    <property type="match status" value="1"/>
</dbReference>
<dbReference type="PANTHER" id="PTHR48051:SF1">
    <property type="entry name" value="RAS SUPPRESSOR PROTEIN 1"/>
    <property type="match status" value="1"/>
</dbReference>
<dbReference type="InterPro" id="IPR001611">
    <property type="entry name" value="Leu-rich_rpt"/>
</dbReference>
<dbReference type="HOGENOM" id="CLU_520620_0_0_10"/>
<dbReference type="SMART" id="SM00364">
    <property type="entry name" value="LRR_BAC"/>
    <property type="match status" value="3"/>
</dbReference>
<accession>H6L0T4</accession>
<protein>
    <submittedName>
        <fullName evidence="4">Leucine-rich repeat-containing protein</fullName>
    </submittedName>
</protein>
<keyword evidence="2" id="KW-0677">Repeat</keyword>
<dbReference type="AlphaFoldDB" id="H6L0T4"/>
<evidence type="ECO:0000313" key="4">
    <source>
        <dbReference type="EMBL" id="AFC25890.1"/>
    </source>
</evidence>
<name>H6L0T4_SAPGL</name>
<dbReference type="InterPro" id="IPR003591">
    <property type="entry name" value="Leu-rich_rpt_typical-subtyp"/>
</dbReference>
<keyword evidence="5" id="KW-1185">Reference proteome</keyword>
<dbReference type="PRINTS" id="PR00019">
    <property type="entry name" value="LEURICHRPT"/>
</dbReference>
<reference evidence="4 5" key="1">
    <citation type="journal article" date="2012" name="Stand. Genomic Sci.">
        <title>Complete genome sequencing and analysis of Saprospira grandis str. Lewin, a predatory marine bacterium.</title>
        <authorList>
            <person name="Saw J.H."/>
            <person name="Yuryev A."/>
            <person name="Kanbe M."/>
            <person name="Hou S."/>
            <person name="Young A.G."/>
            <person name="Aizawa S."/>
            <person name="Alam M."/>
        </authorList>
    </citation>
    <scope>NUCLEOTIDE SEQUENCE [LARGE SCALE GENOMIC DNA]</scope>
    <source>
        <strain evidence="4 5">Lewin</strain>
    </source>
</reference>
<dbReference type="GO" id="GO:0005737">
    <property type="term" value="C:cytoplasm"/>
    <property type="evidence" value="ECO:0007669"/>
    <property type="project" value="TreeGrafter"/>
</dbReference>
<dbReference type="eggNOG" id="COG4886">
    <property type="taxonomic scope" value="Bacteria"/>
</dbReference>
<dbReference type="PANTHER" id="PTHR48051">
    <property type="match status" value="1"/>
</dbReference>
<dbReference type="Pfam" id="PF13855">
    <property type="entry name" value="LRR_8"/>
    <property type="match status" value="1"/>
</dbReference>
<proteinExistence type="predicted"/>
<evidence type="ECO:0000256" key="1">
    <source>
        <dbReference type="ARBA" id="ARBA00022614"/>
    </source>
</evidence>
<dbReference type="PROSITE" id="PS51450">
    <property type="entry name" value="LRR"/>
    <property type="match status" value="2"/>
</dbReference>
<evidence type="ECO:0000256" key="2">
    <source>
        <dbReference type="ARBA" id="ARBA00022737"/>
    </source>
</evidence>
<dbReference type="STRING" id="984262.SGRA_3162"/>
<dbReference type="Pfam" id="PF23598">
    <property type="entry name" value="LRR_14"/>
    <property type="match status" value="1"/>
</dbReference>